<keyword evidence="5" id="KW-1278">Translocase</keyword>
<dbReference type="SUPFAM" id="SSF52540">
    <property type="entry name" value="P-loop containing nucleoside triphosphate hydrolases"/>
    <property type="match status" value="1"/>
</dbReference>
<gene>
    <name evidence="7" type="ORF">DFP98_11077</name>
</gene>
<keyword evidence="8" id="KW-1185">Reference proteome</keyword>
<dbReference type="GO" id="GO:0005524">
    <property type="term" value="F:ATP binding"/>
    <property type="evidence" value="ECO:0007669"/>
    <property type="project" value="UniProtKB-KW"/>
</dbReference>
<organism evidence="7 8">
    <name type="scientific">Cohnella phaseoli</name>
    <dbReference type="NCBI Taxonomy" id="456490"/>
    <lineage>
        <taxon>Bacteria</taxon>
        <taxon>Bacillati</taxon>
        <taxon>Bacillota</taxon>
        <taxon>Bacilli</taxon>
        <taxon>Bacillales</taxon>
        <taxon>Paenibacillaceae</taxon>
        <taxon>Cohnella</taxon>
    </lineage>
</organism>
<comment type="similarity">
    <text evidence="1">Belongs to the ABC transporter superfamily.</text>
</comment>
<dbReference type="RefSeq" id="WP_116061327.1">
    <property type="nucleotide sequence ID" value="NZ_QRDZ01000010.1"/>
</dbReference>
<dbReference type="OrthoDB" id="9778870at2"/>
<dbReference type="Gene3D" id="3.40.50.300">
    <property type="entry name" value="P-loop containing nucleotide triphosphate hydrolases"/>
    <property type="match status" value="1"/>
</dbReference>
<dbReference type="Proteomes" id="UP000256977">
    <property type="component" value="Unassembled WGS sequence"/>
</dbReference>
<evidence type="ECO:0000256" key="4">
    <source>
        <dbReference type="ARBA" id="ARBA00022840"/>
    </source>
</evidence>
<proteinExistence type="inferred from homology"/>
<name>A0A3D9JS42_9BACL</name>
<dbReference type="InterPro" id="IPR003593">
    <property type="entry name" value="AAA+_ATPase"/>
</dbReference>
<dbReference type="AlphaFoldDB" id="A0A3D9JS42"/>
<sequence length="245" mass="26775">MPDTLVEVDDVSMLYNISREKADNLKEYLIRALKGGLAIDEFWALRNVSLRMIRGESLGIIGLNGSGKSTLLKLIAGVLQPAKGRIKVRGSIAPLIELGAGFDFDLTARENIYLNGAILGHSRAKMNENFDEIISFSEVEDFVDIPIKNFSSGMVARLGFAIATISRPDILIADEILSVGDIPFQKKCESRIAEIVNNGASVIYVSHSVESVKKLCTKAAWLHKGELIRFDDVGSVCDAYLESLG</sequence>
<dbReference type="InterPro" id="IPR027417">
    <property type="entry name" value="P-loop_NTPase"/>
</dbReference>
<reference evidence="7 8" key="1">
    <citation type="submission" date="2018-07" db="EMBL/GenBank/DDBJ databases">
        <title>Genomic Encyclopedia of Type Strains, Phase III (KMG-III): the genomes of soil and plant-associated and newly described type strains.</title>
        <authorList>
            <person name="Whitman W."/>
        </authorList>
    </citation>
    <scope>NUCLEOTIDE SEQUENCE [LARGE SCALE GENOMIC DNA]</scope>
    <source>
        <strain evidence="7 8">CECT 7287</strain>
    </source>
</reference>
<evidence type="ECO:0000313" key="7">
    <source>
        <dbReference type="EMBL" id="RED76858.1"/>
    </source>
</evidence>
<evidence type="ECO:0000256" key="5">
    <source>
        <dbReference type="ARBA" id="ARBA00022967"/>
    </source>
</evidence>
<dbReference type="InterPro" id="IPR050683">
    <property type="entry name" value="Bact_Polysacc_Export_ATP-bd"/>
</dbReference>
<dbReference type="GO" id="GO:0016887">
    <property type="term" value="F:ATP hydrolysis activity"/>
    <property type="evidence" value="ECO:0007669"/>
    <property type="project" value="InterPro"/>
</dbReference>
<dbReference type="PANTHER" id="PTHR46743">
    <property type="entry name" value="TEICHOIC ACIDS EXPORT ATP-BINDING PROTEIN TAGH"/>
    <property type="match status" value="1"/>
</dbReference>
<dbReference type="EMBL" id="QRDZ01000010">
    <property type="protein sequence ID" value="RED76858.1"/>
    <property type="molecule type" value="Genomic_DNA"/>
</dbReference>
<dbReference type="GO" id="GO:0140359">
    <property type="term" value="F:ABC-type transporter activity"/>
    <property type="evidence" value="ECO:0007669"/>
    <property type="project" value="InterPro"/>
</dbReference>
<dbReference type="InterPro" id="IPR003439">
    <property type="entry name" value="ABC_transporter-like_ATP-bd"/>
</dbReference>
<dbReference type="SMART" id="SM00382">
    <property type="entry name" value="AAA"/>
    <property type="match status" value="1"/>
</dbReference>
<keyword evidence="2" id="KW-0813">Transport</keyword>
<evidence type="ECO:0000259" key="6">
    <source>
        <dbReference type="PROSITE" id="PS50893"/>
    </source>
</evidence>
<accession>A0A3D9JS42</accession>
<protein>
    <submittedName>
        <fullName evidence="7">ABC-2 type transport system ATP-binding protein/lipopolysaccharide transport system ATP-binding protein</fullName>
    </submittedName>
</protein>
<evidence type="ECO:0000256" key="3">
    <source>
        <dbReference type="ARBA" id="ARBA00022741"/>
    </source>
</evidence>
<dbReference type="GO" id="GO:0016020">
    <property type="term" value="C:membrane"/>
    <property type="evidence" value="ECO:0007669"/>
    <property type="project" value="InterPro"/>
</dbReference>
<dbReference type="InterPro" id="IPR015860">
    <property type="entry name" value="ABC_transpr_TagH-like"/>
</dbReference>
<evidence type="ECO:0000313" key="8">
    <source>
        <dbReference type="Proteomes" id="UP000256977"/>
    </source>
</evidence>
<comment type="caution">
    <text evidence="7">The sequence shown here is derived from an EMBL/GenBank/DDBJ whole genome shotgun (WGS) entry which is preliminary data.</text>
</comment>
<keyword evidence="4 7" id="KW-0067">ATP-binding</keyword>
<dbReference type="Pfam" id="PF00005">
    <property type="entry name" value="ABC_tran"/>
    <property type="match status" value="1"/>
</dbReference>
<keyword evidence="3" id="KW-0547">Nucleotide-binding</keyword>
<dbReference type="CDD" id="cd03220">
    <property type="entry name" value="ABC_KpsT_Wzt"/>
    <property type="match status" value="1"/>
</dbReference>
<evidence type="ECO:0000256" key="1">
    <source>
        <dbReference type="ARBA" id="ARBA00005417"/>
    </source>
</evidence>
<evidence type="ECO:0000256" key="2">
    <source>
        <dbReference type="ARBA" id="ARBA00022448"/>
    </source>
</evidence>
<feature type="domain" description="ABC transporter" evidence="6">
    <location>
        <begin position="20"/>
        <end position="244"/>
    </location>
</feature>
<dbReference type="PROSITE" id="PS50893">
    <property type="entry name" value="ABC_TRANSPORTER_2"/>
    <property type="match status" value="1"/>
</dbReference>
<dbReference type="PANTHER" id="PTHR46743:SF2">
    <property type="entry name" value="TEICHOIC ACIDS EXPORT ATP-BINDING PROTEIN TAGH"/>
    <property type="match status" value="1"/>
</dbReference>